<dbReference type="Proteomes" id="UP000250235">
    <property type="component" value="Unassembled WGS sequence"/>
</dbReference>
<name>A0A2Z6ZXI4_9LAMI</name>
<keyword evidence="2" id="KW-1185">Reference proteome</keyword>
<reference evidence="1 2" key="1">
    <citation type="journal article" date="2015" name="Proc. Natl. Acad. Sci. U.S.A.">
        <title>The resurrection genome of Boea hygrometrica: A blueprint for survival of dehydration.</title>
        <authorList>
            <person name="Xiao L."/>
            <person name="Yang G."/>
            <person name="Zhang L."/>
            <person name="Yang X."/>
            <person name="Zhao S."/>
            <person name="Ji Z."/>
            <person name="Zhou Q."/>
            <person name="Hu M."/>
            <person name="Wang Y."/>
            <person name="Chen M."/>
            <person name="Xu Y."/>
            <person name="Jin H."/>
            <person name="Xiao X."/>
            <person name="Hu G."/>
            <person name="Bao F."/>
            <person name="Hu Y."/>
            <person name="Wan P."/>
            <person name="Li L."/>
            <person name="Deng X."/>
            <person name="Kuang T."/>
            <person name="Xiang C."/>
            <person name="Zhu J.K."/>
            <person name="Oliver M.J."/>
            <person name="He Y."/>
        </authorList>
    </citation>
    <scope>NUCLEOTIDE SEQUENCE [LARGE SCALE GENOMIC DNA]</scope>
    <source>
        <strain evidence="2">cv. XS01</strain>
    </source>
</reference>
<accession>A0A2Z6ZXI4</accession>
<dbReference type="AlphaFoldDB" id="A0A2Z6ZXI4"/>
<gene>
    <name evidence="1" type="ORF">F511_45314</name>
</gene>
<evidence type="ECO:0000313" key="2">
    <source>
        <dbReference type="Proteomes" id="UP000250235"/>
    </source>
</evidence>
<protein>
    <submittedName>
        <fullName evidence="1">Putative WRKY transcription factor 69-like</fullName>
    </submittedName>
</protein>
<proteinExistence type="predicted"/>
<evidence type="ECO:0000313" key="1">
    <source>
        <dbReference type="EMBL" id="KZV13523.1"/>
    </source>
</evidence>
<sequence>MRSAVASHGPGSNPRGNAICNAILLQCFRFYRSSVFNILDRHCPPSSDVLPLNLDIAGASPERRPAAAAATTKSRARHRAIVRRRAASNQQVVGHHSCNRAQINSSRQRQTCATMREAAPHNRPHKKRGKRAVIARIIAQPIVRDDGQRSDSELRIHVRNRGIQQANARP</sequence>
<organism evidence="1 2">
    <name type="scientific">Dorcoceras hygrometricum</name>
    <dbReference type="NCBI Taxonomy" id="472368"/>
    <lineage>
        <taxon>Eukaryota</taxon>
        <taxon>Viridiplantae</taxon>
        <taxon>Streptophyta</taxon>
        <taxon>Embryophyta</taxon>
        <taxon>Tracheophyta</taxon>
        <taxon>Spermatophyta</taxon>
        <taxon>Magnoliopsida</taxon>
        <taxon>eudicotyledons</taxon>
        <taxon>Gunneridae</taxon>
        <taxon>Pentapetalae</taxon>
        <taxon>asterids</taxon>
        <taxon>lamiids</taxon>
        <taxon>Lamiales</taxon>
        <taxon>Gesneriaceae</taxon>
        <taxon>Didymocarpoideae</taxon>
        <taxon>Trichosporeae</taxon>
        <taxon>Loxocarpinae</taxon>
        <taxon>Dorcoceras</taxon>
    </lineage>
</organism>
<dbReference type="EMBL" id="KV037498">
    <property type="protein sequence ID" value="KZV13523.1"/>
    <property type="molecule type" value="Genomic_DNA"/>
</dbReference>